<feature type="domain" description="FAD-binding" evidence="4">
    <location>
        <begin position="2"/>
        <end position="358"/>
    </location>
</feature>
<keyword evidence="3" id="KW-0274">FAD</keyword>
<dbReference type="RefSeq" id="WP_139636979.1">
    <property type="nucleotide sequence ID" value="NZ_VDLX02000025.1"/>
</dbReference>
<evidence type="ECO:0000259" key="4">
    <source>
        <dbReference type="Pfam" id="PF01494"/>
    </source>
</evidence>
<dbReference type="PANTHER" id="PTHR43004:SF19">
    <property type="entry name" value="BINDING MONOOXYGENASE, PUTATIVE (JCVI)-RELATED"/>
    <property type="match status" value="1"/>
</dbReference>
<dbReference type="EMBL" id="VDLX02000025">
    <property type="protein sequence ID" value="KAB8188387.1"/>
    <property type="molecule type" value="Genomic_DNA"/>
</dbReference>
<keyword evidence="2" id="KW-0285">Flavoprotein</keyword>
<evidence type="ECO:0000313" key="5">
    <source>
        <dbReference type="EMBL" id="KAB8188387.1"/>
    </source>
</evidence>
<dbReference type="Proteomes" id="UP000312512">
    <property type="component" value="Unassembled WGS sequence"/>
</dbReference>
<gene>
    <name evidence="5" type="ORF">FH608_043875</name>
</gene>
<name>A0A5C4VCU6_9ACTN</name>
<dbReference type="PRINTS" id="PR00420">
    <property type="entry name" value="RNGMNOXGNASE"/>
</dbReference>
<dbReference type="OrthoDB" id="4141215at2"/>
<evidence type="ECO:0000256" key="1">
    <source>
        <dbReference type="ARBA" id="ARBA00001974"/>
    </source>
</evidence>
<dbReference type="InterPro" id="IPR036188">
    <property type="entry name" value="FAD/NAD-bd_sf"/>
</dbReference>
<proteinExistence type="predicted"/>
<evidence type="ECO:0000313" key="6">
    <source>
        <dbReference type="Proteomes" id="UP000312512"/>
    </source>
</evidence>
<dbReference type="Pfam" id="PF21274">
    <property type="entry name" value="Rng_hyd_C"/>
    <property type="match status" value="1"/>
</dbReference>
<dbReference type="GO" id="GO:0071949">
    <property type="term" value="F:FAD binding"/>
    <property type="evidence" value="ECO:0007669"/>
    <property type="project" value="InterPro"/>
</dbReference>
<reference evidence="5 6" key="1">
    <citation type="submission" date="2019-10" db="EMBL/GenBank/DDBJ databases">
        <title>Nonomuraea sp. nov., isolated from Phyllanthus amarus.</title>
        <authorList>
            <person name="Klykleung N."/>
            <person name="Tanasupawat S."/>
        </authorList>
    </citation>
    <scope>NUCLEOTIDE SEQUENCE [LARGE SCALE GENOMIC DNA]</scope>
    <source>
        <strain evidence="5 6">PA1-10</strain>
    </source>
</reference>
<dbReference type="Gene3D" id="3.40.30.120">
    <property type="match status" value="1"/>
</dbReference>
<comment type="cofactor">
    <cofactor evidence="1">
        <name>FAD</name>
        <dbReference type="ChEBI" id="CHEBI:57692"/>
    </cofactor>
</comment>
<dbReference type="AlphaFoldDB" id="A0A5C4VCU6"/>
<dbReference type="InterPro" id="IPR050641">
    <property type="entry name" value="RIFMO-like"/>
</dbReference>
<organism evidence="5 6">
    <name type="scientific">Nonomuraea phyllanthi</name>
    <dbReference type="NCBI Taxonomy" id="2219224"/>
    <lineage>
        <taxon>Bacteria</taxon>
        <taxon>Bacillati</taxon>
        <taxon>Actinomycetota</taxon>
        <taxon>Actinomycetes</taxon>
        <taxon>Streptosporangiales</taxon>
        <taxon>Streptosporangiaceae</taxon>
        <taxon>Nonomuraea</taxon>
    </lineage>
</organism>
<comment type="caution">
    <text evidence="5">The sequence shown here is derived from an EMBL/GenBank/DDBJ whole genome shotgun (WGS) entry which is preliminary data.</text>
</comment>
<protein>
    <submittedName>
        <fullName evidence="5">2-polyprenyl-6-methoxyphenol hydroxylase</fullName>
    </submittedName>
</protein>
<dbReference type="InterPro" id="IPR002938">
    <property type="entry name" value="FAD-bd"/>
</dbReference>
<dbReference type="GO" id="GO:0016709">
    <property type="term" value="F:oxidoreductase activity, acting on paired donors, with incorporation or reduction of molecular oxygen, NAD(P)H as one donor, and incorporation of one atom of oxygen"/>
    <property type="evidence" value="ECO:0007669"/>
    <property type="project" value="UniProtKB-ARBA"/>
</dbReference>
<dbReference type="Pfam" id="PF01494">
    <property type="entry name" value="FAD_binding_3"/>
    <property type="match status" value="1"/>
</dbReference>
<dbReference type="Gene3D" id="3.50.50.60">
    <property type="entry name" value="FAD/NAD(P)-binding domain"/>
    <property type="match status" value="2"/>
</dbReference>
<keyword evidence="6" id="KW-1185">Reference proteome</keyword>
<evidence type="ECO:0000256" key="2">
    <source>
        <dbReference type="ARBA" id="ARBA00022630"/>
    </source>
</evidence>
<evidence type="ECO:0000256" key="3">
    <source>
        <dbReference type="ARBA" id="ARBA00022827"/>
    </source>
</evidence>
<sequence>MTDVLVVGGGPVGLLLAGELRLAGLAPLVLEAADGTGRRARSLGLRGLNARSTQSLRLRGLTGPLARVQQETFERVNAARGDGDAGAAPVPALRSARARGHFGGLMLYEEGAGENTVQREPHLLRQHLFERFLLDWASGLGVRIWHGSQVVDVVDDGEAVLAVLADGRTLRAPYLVGCDGGHSTVRKRAGIAFPGTEPTMTGRVAMAEVADPAALPSNPRGPGGTVTVSPLIPGEITTMEFDDGPGDRTAPVTLEEMQASIRRAAGVDVTLTGLTVGSRYSDNARQAATYREGRILLAGDAAHVHSPIGGQGLNLGMQDAMNLGWKLALVVRGLAPDSLLDTYTAERHPIGERVLRNSRAQVALMRPGPQVEALREVLAEVLGIPAVMRHFVAMANSTEIDYAPGSTHPLVGRFMPDLDPGTWNLAAVPLRQGRAVLMDLAGSAEIRAAAAGYSDRVRIVTASGASCGEPAGLLIRPDGYVAWARTTADPEGLAEALTSWFGVPATTAVPRS</sequence>
<accession>A0A5C4VCU6</accession>
<dbReference type="PANTHER" id="PTHR43004">
    <property type="entry name" value="TRK SYSTEM POTASSIUM UPTAKE PROTEIN"/>
    <property type="match status" value="1"/>
</dbReference>
<dbReference type="SUPFAM" id="SSF51905">
    <property type="entry name" value="FAD/NAD(P)-binding domain"/>
    <property type="match status" value="1"/>
</dbReference>